<dbReference type="Proteomes" id="UP000504603">
    <property type="component" value="Unplaced"/>
</dbReference>
<reference evidence="3" key="1">
    <citation type="submission" date="2025-08" db="UniProtKB">
        <authorList>
            <consortium name="RefSeq"/>
        </authorList>
    </citation>
    <scope>IDENTIFICATION</scope>
    <source>
        <strain evidence="3">OHB3-1</strain>
    </source>
</reference>
<keyword evidence="1" id="KW-0175">Coiled coil</keyword>
<evidence type="ECO:0000313" key="3">
    <source>
        <dbReference type="RefSeq" id="XP_022152474.1"/>
    </source>
</evidence>
<name>A0A6J1DG39_MOMCH</name>
<dbReference type="PANTHER" id="PTHR38353">
    <property type="entry name" value="TROPOMYOSIN"/>
    <property type="match status" value="1"/>
</dbReference>
<proteinExistence type="predicted"/>
<dbReference type="RefSeq" id="XP_022152474.1">
    <property type="nucleotide sequence ID" value="XM_022296782.1"/>
</dbReference>
<keyword evidence="2" id="KW-1185">Reference proteome</keyword>
<organism evidence="2 3">
    <name type="scientific">Momordica charantia</name>
    <name type="common">Bitter gourd</name>
    <name type="synonym">Balsam pear</name>
    <dbReference type="NCBI Taxonomy" id="3673"/>
    <lineage>
        <taxon>Eukaryota</taxon>
        <taxon>Viridiplantae</taxon>
        <taxon>Streptophyta</taxon>
        <taxon>Embryophyta</taxon>
        <taxon>Tracheophyta</taxon>
        <taxon>Spermatophyta</taxon>
        <taxon>Magnoliopsida</taxon>
        <taxon>eudicotyledons</taxon>
        <taxon>Gunneridae</taxon>
        <taxon>Pentapetalae</taxon>
        <taxon>rosids</taxon>
        <taxon>fabids</taxon>
        <taxon>Cucurbitales</taxon>
        <taxon>Cucurbitaceae</taxon>
        <taxon>Momordiceae</taxon>
        <taxon>Momordica</taxon>
    </lineage>
</organism>
<dbReference type="PANTHER" id="PTHR38353:SF2">
    <property type="entry name" value="TROPOMYOSIN"/>
    <property type="match status" value="1"/>
</dbReference>
<evidence type="ECO:0000313" key="2">
    <source>
        <dbReference type="Proteomes" id="UP000504603"/>
    </source>
</evidence>
<dbReference type="GeneID" id="111020195"/>
<evidence type="ECO:0000256" key="1">
    <source>
        <dbReference type="SAM" id="Coils"/>
    </source>
</evidence>
<dbReference type="OrthoDB" id="1933536at2759"/>
<feature type="coiled-coil region" evidence="1">
    <location>
        <begin position="1"/>
        <end position="98"/>
    </location>
</feature>
<dbReference type="KEGG" id="mcha:111020195"/>
<gene>
    <name evidence="3" type="primary">LOC111020195</name>
</gene>
<accession>A0A6J1DG39</accession>
<dbReference type="AlphaFoldDB" id="A0A6J1DG39"/>
<sequence>MEEYLQYMKTLRLQMNDVEDQASKISVEEHMLFTTIQTMENDLISAKSELKQLKEDAEQMMRAKGEICSQILAKQRKIASLESDISTLSQTLELIQQEKVSLGAKIIEKSIYYTKAAEEINLKFQDLQDWVNANMIRREVEEHELVKLDTAERASETEGSSDTIRGISGTQIYCNPKNLVEEKKDLLGKLESAKAKLSQVTKMKCAVILENSKIAQSIEEVKSRLNEFDVSVRGADDIYSILSESARFITISCVILLPGLKLQPELREMDVVTLDEEYKALLSDKAGETEYSQSLQDQIAKLKGISRVIKCTCGEEYKAGVDLCG</sequence>
<protein>
    <submittedName>
        <fullName evidence="3">Uncharacterized protein LOC111020195</fullName>
    </submittedName>
</protein>